<reference evidence="3" key="1">
    <citation type="journal article" date="2013" name="Ind. Biotechnol.">
        <title>Comparative genomics analysis of Trichoderma reesei strains.</title>
        <authorList>
            <person name="Koike H."/>
            <person name="Aerts A."/>
            <person name="LaButti K."/>
            <person name="Grigoriev I.V."/>
            <person name="Baker S.E."/>
        </authorList>
    </citation>
    <scope>NUCLEOTIDE SEQUENCE [LARGE SCALE GENOMIC DNA]</scope>
    <source>
        <strain evidence="3">ATCC 56765 / BCRC 32924 / NRRL 11460 / Rut C-30</strain>
    </source>
</reference>
<name>A0A024RVS4_HYPJR</name>
<sequence>MAYGVLNPHKPTILRSVFEPIDRAMTASPSPETQERRKAQRSGRFAADNGRDDEDDSYLVRLFKARSKVERRYYD</sequence>
<evidence type="ECO:0000256" key="1">
    <source>
        <dbReference type="SAM" id="MobiDB-lite"/>
    </source>
</evidence>
<dbReference type="KEGG" id="trr:M419DRAFT_121271"/>
<proteinExistence type="predicted"/>
<feature type="region of interest" description="Disordered" evidence="1">
    <location>
        <begin position="21"/>
        <end position="53"/>
    </location>
</feature>
<dbReference type="HOGENOM" id="CLU_2672882_0_0_1"/>
<accession>A0A024RVS4</accession>
<dbReference type="AlphaFoldDB" id="A0A024RVS4"/>
<dbReference type="EMBL" id="KI911181">
    <property type="protein sequence ID" value="ETR96947.1"/>
    <property type="molecule type" value="Genomic_DNA"/>
</dbReference>
<dbReference type="Proteomes" id="UP000024376">
    <property type="component" value="Unassembled WGS sequence"/>
</dbReference>
<gene>
    <name evidence="2" type="ORF">M419DRAFT_121271</name>
</gene>
<evidence type="ECO:0000313" key="3">
    <source>
        <dbReference type="Proteomes" id="UP000024376"/>
    </source>
</evidence>
<organism evidence="2 3">
    <name type="scientific">Hypocrea jecorina (strain ATCC 56765 / BCRC 32924 / NRRL 11460 / Rut C-30)</name>
    <name type="common">Trichoderma reesei</name>
    <dbReference type="NCBI Taxonomy" id="1344414"/>
    <lineage>
        <taxon>Eukaryota</taxon>
        <taxon>Fungi</taxon>
        <taxon>Dikarya</taxon>
        <taxon>Ascomycota</taxon>
        <taxon>Pezizomycotina</taxon>
        <taxon>Sordariomycetes</taxon>
        <taxon>Hypocreomycetidae</taxon>
        <taxon>Hypocreales</taxon>
        <taxon>Hypocreaceae</taxon>
        <taxon>Trichoderma</taxon>
    </lineage>
</organism>
<protein>
    <submittedName>
        <fullName evidence="2">Uncharacterized protein</fullName>
    </submittedName>
</protein>
<evidence type="ECO:0000313" key="2">
    <source>
        <dbReference type="EMBL" id="ETR96947.1"/>
    </source>
</evidence>